<feature type="region of interest" description="Disordered" evidence="1">
    <location>
        <begin position="255"/>
        <end position="276"/>
    </location>
</feature>
<sequence>MAEDITFTNTYMCYWKNLPYHYPNWSLEQRNQIQATGEINTGWHIIPTMLWRHFTTPKQWTHFMIDFEAYTVKGYTVTIYNPIPMTQQLAIQGTTAFTAFNNTIYTIGAQDDLYETGYHHWLNEESGDFKYFNLAFKEGQYRNATGTYKKTIFPTYLWRTANPRNVSNSTYSWLLDIDSYSTWPRVQGQTYIPNGIFWDPLTDPDHIMELRPGKNAMSFSWNVHDCDANKWFNLDQLAKWYPYMHDTPFSQSGMPGPTGSYQISKEDDPDPLTSESSWTKAVSDANFNKLDYTIPNLQNLPIVPMAWFWQEMQKSIAEIQDTRKPAMWWAGTEYESFKYPPTQCFLKGIPLFDDNDTHVETLTQGCCRVSLYLQGKKRRSRIFAPTWGPFSWRQVYAMDAPRAPSMVRYRTGGARRTWTNIDKNAGDPSYNHREDPFLETTYASARSTTSIIYAKPAFPNMPYMTPDRSGPRRGDRGRRHPRNDVSIPDTVMEATSEEEGEVTA</sequence>
<evidence type="ECO:0000313" key="2">
    <source>
        <dbReference type="EMBL" id="WMM64981.1"/>
    </source>
</evidence>
<name>A0AA51N249_9VIRU</name>
<reference evidence="2" key="1">
    <citation type="journal article" date="2023" name="Microbiol. Spectr.">
        <title>Novel parvovirus in an outbreak of fatal enteritis in European hedgehogs (Erinaceus europaeus), Italy, 2022.</title>
        <authorList>
            <person name="Lanave G."/>
            <person name="Diakoudi G."/>
            <person name="Pellegrini F."/>
            <person name="Camarda A."/>
            <person name="Camero M."/>
            <person name="Buonavoglia C."/>
            <person name="Martella V."/>
        </authorList>
    </citation>
    <scope>NUCLEOTIDE SEQUENCE</scope>
    <source>
        <strain evidence="2">ITA/2022/265</strain>
    </source>
</reference>
<evidence type="ECO:0000256" key="1">
    <source>
        <dbReference type="SAM" id="MobiDB-lite"/>
    </source>
</evidence>
<organism evidence="2">
    <name type="scientific">Hedgehog chapparvovirus</name>
    <dbReference type="NCBI Taxonomy" id="3072828"/>
    <lineage>
        <taxon>Viruses</taxon>
        <taxon>Monodnaviria</taxon>
        <taxon>Shotokuvirae</taxon>
        <taxon>Cossaviricota</taxon>
        <taxon>Quintoviricetes</taxon>
        <taxon>Piccovirales</taxon>
        <taxon>Parvoviridae</taxon>
        <taxon>Parvovirinae</taxon>
        <taxon>Chapparvovirus</taxon>
    </lineage>
</organism>
<accession>A0AA51N249</accession>
<feature type="compositionally biased region" description="Acidic residues" evidence="1">
    <location>
        <begin position="495"/>
        <end position="504"/>
    </location>
</feature>
<dbReference type="EMBL" id="OQ919797">
    <property type="protein sequence ID" value="WMM64981.1"/>
    <property type="molecule type" value="Genomic_DNA"/>
</dbReference>
<proteinExistence type="predicted"/>
<feature type="region of interest" description="Disordered" evidence="1">
    <location>
        <begin position="461"/>
        <end position="504"/>
    </location>
</feature>
<protein>
    <submittedName>
        <fullName evidence="2">Capsid protein VP1</fullName>
    </submittedName>
</protein>